<reference evidence="2 3" key="2">
    <citation type="journal article" date="2010" name="J. Bacteriol.">
        <title>Genome sequence of the polysaccharide-degrading, thermophilic anaerobe Spirochaeta thermophila DSM 6192.</title>
        <authorList>
            <person name="Angelov A."/>
            <person name="Liebl S."/>
            <person name="Ballschmiter M."/>
            <person name="Bomeke M."/>
            <person name="Lehmann R."/>
            <person name="Liesegang H."/>
            <person name="Daniel R."/>
            <person name="Liebl W."/>
        </authorList>
    </citation>
    <scope>NUCLEOTIDE SEQUENCE [LARGE SCALE GENOMIC DNA]</scope>
    <source>
        <strain evidence="3">ATCC 49972 / DSM 6192 / RI 19.B1</strain>
    </source>
</reference>
<dbReference type="HOGENOM" id="CLU_645170_0_0_12"/>
<protein>
    <recommendedName>
        <fullName evidence="1">Glycosyl transferase family 1 domain-containing protein</fullName>
    </recommendedName>
</protein>
<dbReference type="KEGG" id="sta:STHERM_c00340"/>
<sequence length="464" mass="53805">MDSFRIGFVSGKLGDVDGVSLEVEKWIKVLQEMGHEVVTIAGKYRAPLTLIPEEHQVVFPEIRFDSPSQRHYERIFFPYLNKVPVYLTEEKLKGYVEECIREGLEVGEHLFEKVKDFDLDVLIAENTNAMPMTLLGGVAVHHVATEKRVATIFHHHDFWWERSRFSNNRIETFLNRIMPPSDIGLEHVVISSYAAHILTSIKRVSPHVVPNCEDFDHPVVLDDYNSDFRQELGFSERDILVVQPTRIVRRKRIEDSIRLIAALLRAYPDLRGRVHYIISLYQGDEPDVDYVDQIKALAEREGIPLHLIAERVSAVRGRDAEGRKLYTNRDVLVNADLVTYLPLWEGFGNALLEAVAARVPVVTTTYLVYKTDIKLPGMRLIEVRDRYDEDGRLIIPDRTVEEIHHVLTHPEERKVRVEETFQVARAEFGLHTLRKRLEKVFELYGDEIRASRKRLRKAKRLYSV</sequence>
<dbReference type="Pfam" id="PF00534">
    <property type="entry name" value="Glycos_transf_1"/>
    <property type="match status" value="1"/>
</dbReference>
<name>E0RTE4_WINT6</name>
<dbReference type="Gene3D" id="3.40.50.2000">
    <property type="entry name" value="Glycogen Phosphorylase B"/>
    <property type="match status" value="2"/>
</dbReference>
<dbReference type="RefSeq" id="WP_013312851.1">
    <property type="nucleotide sequence ID" value="NC_014484.1"/>
</dbReference>
<organism evidence="2 3">
    <name type="scientific">Winmispira thermophila (strain ATCC 49972 / DSM 6192 / RI 19.B1)</name>
    <name type="common">Spirochaeta thermophila</name>
    <dbReference type="NCBI Taxonomy" id="665571"/>
    <lineage>
        <taxon>Bacteria</taxon>
        <taxon>Pseudomonadati</taxon>
        <taxon>Spirochaetota</taxon>
        <taxon>Spirochaetia</taxon>
        <taxon>Winmispirales</taxon>
        <taxon>Winmispiraceae</taxon>
        <taxon>Winmispira</taxon>
    </lineage>
</organism>
<dbReference type="CAZy" id="GT4">
    <property type="family name" value="Glycosyltransferase Family 4"/>
</dbReference>
<feature type="domain" description="Glycosyl transferase family 1" evidence="1">
    <location>
        <begin position="227"/>
        <end position="366"/>
    </location>
</feature>
<accession>E0RTE4</accession>
<dbReference type="PaxDb" id="665571-STHERM_c00340"/>
<dbReference type="EMBL" id="CP001698">
    <property type="protein sequence ID" value="ADN01010.1"/>
    <property type="molecule type" value="Genomic_DNA"/>
</dbReference>
<gene>
    <name evidence="2" type="ordered locus">STHERM_c00340</name>
</gene>
<reference key="1">
    <citation type="submission" date="2009-08" db="EMBL/GenBank/DDBJ databases">
        <title>The genome sequence of Spirochaeta thermophila DSM6192.</title>
        <authorList>
            <person name="Angelov A."/>
            <person name="Mientus M."/>
            <person name="Wittenberg S."/>
            <person name="Lehmann R."/>
            <person name="Liesegang H."/>
            <person name="Daniel R."/>
            <person name="Liebl W."/>
        </authorList>
    </citation>
    <scope>NUCLEOTIDE SEQUENCE</scope>
    <source>
        <strain>DSM 6192</strain>
    </source>
</reference>
<dbReference type="GO" id="GO:0016757">
    <property type="term" value="F:glycosyltransferase activity"/>
    <property type="evidence" value="ECO:0007669"/>
    <property type="project" value="InterPro"/>
</dbReference>
<dbReference type="AlphaFoldDB" id="E0RTE4"/>
<evidence type="ECO:0000313" key="3">
    <source>
        <dbReference type="Proteomes" id="UP000001296"/>
    </source>
</evidence>
<proteinExistence type="predicted"/>
<dbReference type="InterPro" id="IPR001296">
    <property type="entry name" value="Glyco_trans_1"/>
</dbReference>
<dbReference type="PANTHER" id="PTHR12526:SF628">
    <property type="entry name" value="MANNOSYLGLUCOSYLGLYCERATE SYNTHASE"/>
    <property type="match status" value="1"/>
</dbReference>
<dbReference type="SUPFAM" id="SSF53756">
    <property type="entry name" value="UDP-Glycosyltransferase/glycogen phosphorylase"/>
    <property type="match status" value="1"/>
</dbReference>
<dbReference type="CDD" id="cd03801">
    <property type="entry name" value="GT4_PimA-like"/>
    <property type="match status" value="1"/>
</dbReference>
<dbReference type="PANTHER" id="PTHR12526">
    <property type="entry name" value="GLYCOSYLTRANSFERASE"/>
    <property type="match status" value="1"/>
</dbReference>
<dbReference type="Proteomes" id="UP000001296">
    <property type="component" value="Chromosome"/>
</dbReference>
<dbReference type="eggNOG" id="COG0438">
    <property type="taxonomic scope" value="Bacteria"/>
</dbReference>
<evidence type="ECO:0000259" key="1">
    <source>
        <dbReference type="Pfam" id="PF00534"/>
    </source>
</evidence>
<evidence type="ECO:0000313" key="2">
    <source>
        <dbReference type="EMBL" id="ADN01010.1"/>
    </source>
</evidence>